<protein>
    <submittedName>
        <fullName evidence="2">Uncharacterized protein</fullName>
    </submittedName>
</protein>
<reference evidence="2" key="1">
    <citation type="submission" date="2016-04" db="EMBL/GenBank/DDBJ databases">
        <authorList>
            <person name="Evans L.H."/>
            <person name="Alamgir A."/>
            <person name="Owens N."/>
            <person name="Weber N.D."/>
            <person name="Virtaneva K."/>
            <person name="Barbian K."/>
            <person name="Babar A."/>
            <person name="Rosenke K."/>
        </authorList>
    </citation>
    <scope>NUCLEOTIDE SEQUENCE [LARGE SCALE GENOMIC DNA]</scope>
    <source>
        <strain evidence="2">CBS 101.48</strain>
    </source>
</reference>
<keyword evidence="1" id="KW-0472">Membrane</keyword>
<dbReference type="InParanoid" id="A0A163LU15"/>
<organism evidence="2">
    <name type="scientific">Absidia glauca</name>
    <name type="common">Pin mould</name>
    <dbReference type="NCBI Taxonomy" id="4829"/>
    <lineage>
        <taxon>Eukaryota</taxon>
        <taxon>Fungi</taxon>
        <taxon>Fungi incertae sedis</taxon>
        <taxon>Mucoromycota</taxon>
        <taxon>Mucoromycotina</taxon>
        <taxon>Mucoromycetes</taxon>
        <taxon>Mucorales</taxon>
        <taxon>Cunninghamellaceae</taxon>
        <taxon>Absidia</taxon>
    </lineage>
</organism>
<gene>
    <name evidence="2" type="primary">ABSGL_02014.1 scaffold 2596</name>
</gene>
<proteinExistence type="predicted"/>
<keyword evidence="3" id="KW-1185">Reference proteome</keyword>
<name>A0A163LU15_ABSGL</name>
<evidence type="ECO:0000313" key="2">
    <source>
        <dbReference type="EMBL" id="SAL96598.1"/>
    </source>
</evidence>
<keyword evidence="1" id="KW-0812">Transmembrane</keyword>
<dbReference type="OrthoDB" id="2277740at2759"/>
<dbReference type="AlphaFoldDB" id="A0A163LU15"/>
<evidence type="ECO:0000256" key="1">
    <source>
        <dbReference type="SAM" id="Phobius"/>
    </source>
</evidence>
<evidence type="ECO:0000313" key="3">
    <source>
        <dbReference type="Proteomes" id="UP000078561"/>
    </source>
</evidence>
<dbReference type="Proteomes" id="UP000078561">
    <property type="component" value="Unassembled WGS sequence"/>
</dbReference>
<sequence>MNYWSTVYFSPARYRAVRPYDALSILGLNSSYVDIDTLATSQHDWPLNFANVNYTRYGNFQGVLSFMLTAGDMEVRTEQRQHTVLAALALAGGCYGVIFAIYCILYGTPKLTPFGFTHGMSIWYHRGKTKLGRKKTDDNDDEPCLKQQHLLADIGSPTHKKDQIYLAQLESRVHELESVLREYFLDVDYLDAFRARTQETKDQHVTGQEMDP</sequence>
<accession>A0A163LU15</accession>
<keyword evidence="1" id="KW-1133">Transmembrane helix</keyword>
<dbReference type="EMBL" id="LT551165">
    <property type="protein sequence ID" value="SAL96598.1"/>
    <property type="molecule type" value="Genomic_DNA"/>
</dbReference>
<feature type="transmembrane region" description="Helical" evidence="1">
    <location>
        <begin position="83"/>
        <end position="107"/>
    </location>
</feature>